<dbReference type="PIRSF" id="PIRSF000463">
    <property type="entry name" value="GlgB"/>
    <property type="match status" value="1"/>
</dbReference>
<keyword evidence="6 10" id="KW-0328">Glycosyltransferase</keyword>
<dbReference type="Gene3D" id="3.20.20.80">
    <property type="entry name" value="Glycosidases"/>
    <property type="match status" value="1"/>
</dbReference>
<protein>
    <recommendedName>
        <fullName evidence="10">1,4-alpha-glucan branching enzyme GlgB</fullName>
        <ecNumber evidence="10">2.4.1.18</ecNumber>
    </recommendedName>
    <alternativeName>
        <fullName evidence="10">1,4-alpha-D-glucan:1,4-alpha-D-glucan 6-glucosyl-transferase</fullName>
    </alternativeName>
    <alternativeName>
        <fullName evidence="10">Alpha-(1-&gt;4)-glucan branching enzyme</fullName>
    </alternativeName>
    <alternativeName>
        <fullName evidence="10">Glycogen branching enzyme</fullName>
        <shortName evidence="10">BE</shortName>
    </alternativeName>
</protein>
<evidence type="ECO:0000256" key="11">
    <source>
        <dbReference type="PIRSR" id="PIRSR000463-1"/>
    </source>
</evidence>
<dbReference type="GO" id="GO:0004553">
    <property type="term" value="F:hydrolase activity, hydrolyzing O-glycosyl compounds"/>
    <property type="evidence" value="ECO:0007669"/>
    <property type="project" value="InterPro"/>
</dbReference>
<organism evidence="13 14">
    <name type="scientific">Vineibacter terrae</name>
    <dbReference type="NCBI Taxonomy" id="2586908"/>
    <lineage>
        <taxon>Bacteria</taxon>
        <taxon>Pseudomonadati</taxon>
        <taxon>Pseudomonadota</taxon>
        <taxon>Alphaproteobacteria</taxon>
        <taxon>Hyphomicrobiales</taxon>
        <taxon>Vineibacter</taxon>
    </lineage>
</organism>
<feature type="active site" description="Nucleophile" evidence="10 11">
    <location>
        <position position="411"/>
    </location>
</feature>
<evidence type="ECO:0000256" key="5">
    <source>
        <dbReference type="ARBA" id="ARBA00022600"/>
    </source>
</evidence>
<dbReference type="UniPathway" id="UPA00164"/>
<accession>A0A5C8PNM5</accession>
<evidence type="ECO:0000256" key="9">
    <source>
        <dbReference type="ARBA" id="ARBA00023277"/>
    </source>
</evidence>
<gene>
    <name evidence="10 13" type="primary">glgB</name>
    <name evidence="13" type="ORF">FHP25_15070</name>
</gene>
<dbReference type="InterPro" id="IPR013783">
    <property type="entry name" value="Ig-like_fold"/>
</dbReference>
<evidence type="ECO:0000256" key="3">
    <source>
        <dbReference type="ARBA" id="ARBA00004964"/>
    </source>
</evidence>
<comment type="caution">
    <text evidence="13">The sequence shown here is derived from an EMBL/GenBank/DDBJ whole genome shotgun (WGS) entry which is preliminary data.</text>
</comment>
<dbReference type="SUPFAM" id="SSF81296">
    <property type="entry name" value="E set domains"/>
    <property type="match status" value="2"/>
</dbReference>
<dbReference type="InterPro" id="IPR006407">
    <property type="entry name" value="GlgB"/>
</dbReference>
<evidence type="ECO:0000256" key="1">
    <source>
        <dbReference type="ARBA" id="ARBA00000826"/>
    </source>
</evidence>
<dbReference type="PANTHER" id="PTHR43651:SF3">
    <property type="entry name" value="1,4-ALPHA-GLUCAN-BRANCHING ENZYME"/>
    <property type="match status" value="1"/>
</dbReference>
<dbReference type="NCBIfam" id="TIGR01515">
    <property type="entry name" value="branching_enzym"/>
    <property type="match status" value="1"/>
</dbReference>
<evidence type="ECO:0000259" key="12">
    <source>
        <dbReference type="SMART" id="SM00642"/>
    </source>
</evidence>
<dbReference type="Pfam" id="PF02806">
    <property type="entry name" value="Alpha-amylase_C"/>
    <property type="match status" value="1"/>
</dbReference>
<keyword evidence="7 10" id="KW-0808">Transferase</keyword>
<dbReference type="EMBL" id="VDUZ01000015">
    <property type="protein sequence ID" value="TXL75197.1"/>
    <property type="molecule type" value="Genomic_DNA"/>
</dbReference>
<comment type="subunit">
    <text evidence="10">Monomer.</text>
</comment>
<dbReference type="InterPro" id="IPR004193">
    <property type="entry name" value="Glyco_hydro_13_N"/>
</dbReference>
<dbReference type="FunFam" id="3.20.20.80:FF:000003">
    <property type="entry name" value="1,4-alpha-glucan branching enzyme GlgB"/>
    <property type="match status" value="1"/>
</dbReference>
<dbReference type="GO" id="GO:0043169">
    <property type="term" value="F:cation binding"/>
    <property type="evidence" value="ECO:0007669"/>
    <property type="project" value="InterPro"/>
</dbReference>
<comment type="catalytic activity">
    <reaction evidence="1 10">
        <text>Transfers a segment of a (1-&gt;4)-alpha-D-glucan chain to a primary hydroxy group in a similar glucan chain.</text>
        <dbReference type="EC" id="2.4.1.18"/>
    </reaction>
</comment>
<dbReference type="OrthoDB" id="9800174at2"/>
<dbReference type="FunFam" id="2.60.40.1180:FF:000002">
    <property type="entry name" value="1,4-alpha-glucan branching enzyme GlgB"/>
    <property type="match status" value="1"/>
</dbReference>
<reference evidence="13 14" key="1">
    <citation type="submission" date="2019-06" db="EMBL/GenBank/DDBJ databases">
        <title>New taxonomy in bacterial strain CC-CFT640, isolated from vineyard.</title>
        <authorList>
            <person name="Lin S.-Y."/>
            <person name="Tsai C.-F."/>
            <person name="Young C.-C."/>
        </authorList>
    </citation>
    <scope>NUCLEOTIDE SEQUENCE [LARGE SCALE GENOMIC DNA]</scope>
    <source>
        <strain evidence="13 14">CC-CFT640</strain>
    </source>
</reference>
<evidence type="ECO:0000256" key="8">
    <source>
        <dbReference type="ARBA" id="ARBA00023056"/>
    </source>
</evidence>
<keyword evidence="8 10" id="KW-0320">Glycogen biosynthesis</keyword>
<dbReference type="NCBIfam" id="NF003811">
    <property type="entry name" value="PRK05402.1"/>
    <property type="match status" value="1"/>
</dbReference>
<keyword evidence="14" id="KW-1185">Reference proteome</keyword>
<comment type="pathway">
    <text evidence="3 10">Glycan biosynthesis; glycogen biosynthesis.</text>
</comment>
<dbReference type="Gene3D" id="2.60.40.10">
    <property type="entry name" value="Immunoglobulins"/>
    <property type="match status" value="1"/>
</dbReference>
<dbReference type="GO" id="GO:0005829">
    <property type="term" value="C:cytosol"/>
    <property type="evidence" value="ECO:0007669"/>
    <property type="project" value="TreeGrafter"/>
</dbReference>
<dbReference type="Proteomes" id="UP000321638">
    <property type="component" value="Unassembled WGS sequence"/>
</dbReference>
<dbReference type="InterPro" id="IPR017853">
    <property type="entry name" value="GH"/>
</dbReference>
<keyword evidence="5 10" id="KW-0321">Glycogen metabolism</keyword>
<feature type="domain" description="Glycosyl hydrolase family 13 catalytic" evidence="12">
    <location>
        <begin position="255"/>
        <end position="621"/>
    </location>
</feature>
<keyword evidence="9 10" id="KW-0119">Carbohydrate metabolism</keyword>
<dbReference type="GO" id="GO:0003844">
    <property type="term" value="F:1,4-alpha-glucan branching enzyme activity"/>
    <property type="evidence" value="ECO:0007669"/>
    <property type="project" value="UniProtKB-UniRule"/>
</dbReference>
<name>A0A5C8PNM5_9HYPH</name>
<evidence type="ECO:0000256" key="10">
    <source>
        <dbReference type="HAMAP-Rule" id="MF_00685"/>
    </source>
</evidence>
<dbReference type="SUPFAM" id="SSF51011">
    <property type="entry name" value="Glycosyl hydrolase domain"/>
    <property type="match status" value="1"/>
</dbReference>
<dbReference type="InterPro" id="IPR044143">
    <property type="entry name" value="GlgB_N_E_set_prok"/>
</dbReference>
<dbReference type="Pfam" id="PF22019">
    <property type="entry name" value="GlgB_N"/>
    <property type="match status" value="1"/>
</dbReference>
<dbReference type="Gene3D" id="2.60.40.1180">
    <property type="entry name" value="Golgi alpha-mannosidase II"/>
    <property type="match status" value="1"/>
</dbReference>
<evidence type="ECO:0000256" key="2">
    <source>
        <dbReference type="ARBA" id="ARBA00002953"/>
    </source>
</evidence>
<dbReference type="InterPro" id="IPR014756">
    <property type="entry name" value="Ig_E-set"/>
</dbReference>
<dbReference type="InterPro" id="IPR006048">
    <property type="entry name" value="A-amylase/branching_C"/>
</dbReference>
<dbReference type="PANTHER" id="PTHR43651">
    <property type="entry name" value="1,4-ALPHA-GLUCAN-BRANCHING ENZYME"/>
    <property type="match status" value="1"/>
</dbReference>
<dbReference type="InterPro" id="IPR013780">
    <property type="entry name" value="Glyco_hydro_b"/>
</dbReference>
<evidence type="ECO:0000313" key="14">
    <source>
        <dbReference type="Proteomes" id="UP000321638"/>
    </source>
</evidence>
<proteinExistence type="inferred from homology"/>
<dbReference type="EC" id="2.4.1.18" evidence="10"/>
<dbReference type="Pfam" id="PF02922">
    <property type="entry name" value="CBM_48"/>
    <property type="match status" value="1"/>
</dbReference>
<evidence type="ECO:0000256" key="6">
    <source>
        <dbReference type="ARBA" id="ARBA00022676"/>
    </source>
</evidence>
<dbReference type="CDD" id="cd11322">
    <property type="entry name" value="AmyAc_Glg_BE"/>
    <property type="match status" value="1"/>
</dbReference>
<dbReference type="CDD" id="cd02855">
    <property type="entry name" value="E_set_GBE_prok_N"/>
    <property type="match status" value="1"/>
</dbReference>
<dbReference type="InterPro" id="IPR006047">
    <property type="entry name" value="GH13_cat_dom"/>
</dbReference>
<comment type="function">
    <text evidence="2 10">Catalyzes the formation of the alpha-1,6-glucosidic linkages in glycogen by scission of a 1,4-alpha-linked oligosaccharide from growing alpha-1,4-glucan chains and the subsequent attachment of the oligosaccharide to the alpha-1,6 position.</text>
</comment>
<dbReference type="SMART" id="SM00642">
    <property type="entry name" value="Aamy"/>
    <property type="match status" value="1"/>
</dbReference>
<dbReference type="AlphaFoldDB" id="A0A5C8PNM5"/>
<dbReference type="InterPro" id="IPR037439">
    <property type="entry name" value="Branching_enzy"/>
</dbReference>
<evidence type="ECO:0000256" key="7">
    <source>
        <dbReference type="ARBA" id="ARBA00022679"/>
    </source>
</evidence>
<feature type="active site" description="Proton donor" evidence="10 11">
    <location>
        <position position="464"/>
    </location>
</feature>
<dbReference type="GO" id="GO:0005978">
    <property type="term" value="P:glycogen biosynthetic process"/>
    <property type="evidence" value="ECO:0007669"/>
    <property type="project" value="UniProtKB-UniRule"/>
</dbReference>
<dbReference type="SUPFAM" id="SSF51445">
    <property type="entry name" value="(Trans)glycosidases"/>
    <property type="match status" value="1"/>
</dbReference>
<dbReference type="InterPro" id="IPR054169">
    <property type="entry name" value="GlgB_N"/>
</dbReference>
<comment type="similarity">
    <text evidence="4 10">Belongs to the glycosyl hydrolase 13 family. GlgB subfamily.</text>
</comment>
<dbReference type="NCBIfam" id="NF008967">
    <property type="entry name" value="PRK12313.1"/>
    <property type="match status" value="1"/>
</dbReference>
<sequence>MPKAMVQHAAIDTGVIDALVSGHAGDPFAVLGPHDGPGGHTIRAFLPGACRVDVLARDTGEALGTLTEVHPGGVFCGPAKNRRPYVLRIDWGSAVQETEDPYSFGPLVGELDLHLIAEGTHQDLSSCLGAVPMAVEGVRGVRFAVWAPNARRVSVVGDFNQWDGRRHPMRRRHGAGVWEIFIPRLVVGAPYKYELIGPSGTPLPLKADPVARASEPPPATASVVADAAPFHWTDQAWCHERASRQSATAPISAYEVHALSWMRPDGRSLDWDGLADRLVPYAADMGFTHLELLPVMNHPFAGSWGYQPIGMFSPLGGLGPPVGLARLIDRCHRAGIGVLLDWVPGHFPSDAHGLVRFDGTALYEHEDPREGFHRDWNTLIYNYGRHEVRAFLIASALHWLEHYHVDGLRVDAVASMLYRDYSRPAGEWIPNIYGGRENLEAVAFLRQLNQTIAQRYPGAVTIAEESTAWPGVTRPIGEGGLGFTFKWNMGWMHDSLQYIGRDPTHRRYHHDEFTFSAVYAFSERYVLPLSHDEVVHGKRSIIGRMPGDHWQRFANLRAYYGFMWAHPGKKLLFMGDEFAQEREWNHDAQLDWHLLDDPMHRGVQMLVRDLNRIYRVEGALHRLDSDPGSFHWVVVDDRDQSVFAFLRYGHAGDRTILCVCNMTPVPRHGYRLGVPAAGLWHELLNSDAAVYGGSNVGNGGIVMATDVEAHGLPASLTLTLPPLATVLLRQGG</sequence>
<evidence type="ECO:0000313" key="13">
    <source>
        <dbReference type="EMBL" id="TXL75197.1"/>
    </source>
</evidence>
<dbReference type="FunFam" id="2.60.40.10:FF:000169">
    <property type="entry name" value="1,4-alpha-glucan branching enzyme GlgB"/>
    <property type="match status" value="1"/>
</dbReference>
<evidence type="ECO:0000256" key="4">
    <source>
        <dbReference type="ARBA" id="ARBA00009000"/>
    </source>
</evidence>
<dbReference type="HAMAP" id="MF_00685">
    <property type="entry name" value="GlgB"/>
    <property type="match status" value="1"/>
</dbReference>